<evidence type="ECO:0000256" key="8">
    <source>
        <dbReference type="ARBA" id="ARBA00035411"/>
    </source>
</evidence>
<evidence type="ECO:0000256" key="3">
    <source>
        <dbReference type="ARBA" id="ARBA00022946"/>
    </source>
</evidence>
<dbReference type="PANTHER" id="PTHR46909:SF1">
    <property type="entry name" value="LARGE RIBOSOMAL SUBUNIT PROTEIN BL36M"/>
    <property type="match status" value="1"/>
</dbReference>
<keyword evidence="5" id="KW-0496">Mitochondrion</keyword>
<accession>A0AAN8Q3U0</accession>
<dbReference type="Pfam" id="PF00444">
    <property type="entry name" value="Ribosomal_L36"/>
    <property type="match status" value="1"/>
</dbReference>
<evidence type="ECO:0000256" key="4">
    <source>
        <dbReference type="ARBA" id="ARBA00022980"/>
    </source>
</evidence>
<keyword evidence="4" id="KW-0689">Ribosomal protein</keyword>
<reference evidence="9 10" key="1">
    <citation type="submission" date="2024-01" db="EMBL/GenBank/DDBJ databases">
        <title>The genome of the rayed Mediterranean limpet Patella caerulea (Linnaeus, 1758).</title>
        <authorList>
            <person name="Anh-Thu Weber A."/>
            <person name="Halstead-Nussloch G."/>
        </authorList>
    </citation>
    <scope>NUCLEOTIDE SEQUENCE [LARGE SCALE GENOMIC DNA]</scope>
    <source>
        <strain evidence="9">AATW-2023a</strain>
        <tissue evidence="9">Whole specimen</tissue>
    </source>
</reference>
<dbReference type="InterPro" id="IPR035977">
    <property type="entry name" value="Ribosomal_bL36_sp"/>
</dbReference>
<proteinExistence type="inferred from homology"/>
<organism evidence="9 10">
    <name type="scientific">Patella caerulea</name>
    <name type="common">Rayed Mediterranean limpet</name>
    <dbReference type="NCBI Taxonomy" id="87958"/>
    <lineage>
        <taxon>Eukaryota</taxon>
        <taxon>Metazoa</taxon>
        <taxon>Spiralia</taxon>
        <taxon>Lophotrochozoa</taxon>
        <taxon>Mollusca</taxon>
        <taxon>Gastropoda</taxon>
        <taxon>Patellogastropoda</taxon>
        <taxon>Patelloidea</taxon>
        <taxon>Patellidae</taxon>
        <taxon>Patella</taxon>
    </lineage>
</organism>
<keyword evidence="3" id="KW-0809">Transit peptide</keyword>
<dbReference type="InterPro" id="IPR052143">
    <property type="entry name" value="Mitoribosomal_bL36m"/>
</dbReference>
<protein>
    <recommendedName>
        <fullName evidence="7">Large ribosomal subunit protein bL36m</fullName>
    </recommendedName>
    <alternativeName>
        <fullName evidence="8">39S ribosomal protein L36, mitochondrial</fullName>
    </alternativeName>
</protein>
<dbReference type="SUPFAM" id="SSF57840">
    <property type="entry name" value="Ribosomal protein L36"/>
    <property type="match status" value="1"/>
</dbReference>
<dbReference type="EMBL" id="JAZGQO010000006">
    <property type="protein sequence ID" value="KAK6186551.1"/>
    <property type="molecule type" value="Genomic_DNA"/>
</dbReference>
<gene>
    <name evidence="9" type="ORF">SNE40_008568</name>
</gene>
<dbReference type="AlphaFoldDB" id="A0AAN8Q3U0"/>
<evidence type="ECO:0000256" key="1">
    <source>
        <dbReference type="ARBA" id="ARBA00004173"/>
    </source>
</evidence>
<evidence type="ECO:0000313" key="9">
    <source>
        <dbReference type="EMBL" id="KAK6186551.1"/>
    </source>
</evidence>
<dbReference type="GO" id="GO:0005762">
    <property type="term" value="C:mitochondrial large ribosomal subunit"/>
    <property type="evidence" value="ECO:0007669"/>
    <property type="project" value="TreeGrafter"/>
</dbReference>
<evidence type="ECO:0000256" key="2">
    <source>
        <dbReference type="ARBA" id="ARBA00007645"/>
    </source>
</evidence>
<sequence length="177" mass="20685">MAVMLKSGQLLKDAARIFTSLMPSITAKSGQHGGVYNNICQRTFSVASNPAIYRNNVPQNQTKSLSNSLLQNNTNILNPFVLHSQIRHYKSKNILRLRCSGCYFVKRNERLFVECKLKPRHKQMKKMPNWALYKEDYSEGNIERALHWNYFHERDYQMGNNKFAKYNWLEGKLGHTI</sequence>
<name>A0AAN8Q3U0_PATCE</name>
<comment type="subcellular location">
    <subcellularLocation>
        <location evidence="1">Mitochondrion</location>
    </subcellularLocation>
</comment>
<dbReference type="InterPro" id="IPR000473">
    <property type="entry name" value="Ribosomal_bL36"/>
</dbReference>
<dbReference type="PANTHER" id="PTHR46909">
    <property type="entry name" value="39S RIBOSOMAL PROTEIN L36, MITOCHONDRIAL"/>
    <property type="match status" value="1"/>
</dbReference>
<evidence type="ECO:0000256" key="7">
    <source>
        <dbReference type="ARBA" id="ARBA00035239"/>
    </source>
</evidence>
<keyword evidence="10" id="KW-1185">Reference proteome</keyword>
<comment type="similarity">
    <text evidence="2">Belongs to the bacterial ribosomal protein bL36 family.</text>
</comment>
<evidence type="ECO:0000313" key="10">
    <source>
        <dbReference type="Proteomes" id="UP001347796"/>
    </source>
</evidence>
<comment type="caution">
    <text evidence="9">The sequence shown here is derived from an EMBL/GenBank/DDBJ whole genome shotgun (WGS) entry which is preliminary data.</text>
</comment>
<evidence type="ECO:0000256" key="6">
    <source>
        <dbReference type="ARBA" id="ARBA00023274"/>
    </source>
</evidence>
<evidence type="ECO:0000256" key="5">
    <source>
        <dbReference type="ARBA" id="ARBA00023128"/>
    </source>
</evidence>
<keyword evidence="6" id="KW-0687">Ribonucleoprotein</keyword>
<dbReference type="GO" id="GO:0006412">
    <property type="term" value="P:translation"/>
    <property type="evidence" value="ECO:0007669"/>
    <property type="project" value="InterPro"/>
</dbReference>
<dbReference type="Proteomes" id="UP001347796">
    <property type="component" value="Unassembled WGS sequence"/>
</dbReference>
<dbReference type="GO" id="GO:0003735">
    <property type="term" value="F:structural constituent of ribosome"/>
    <property type="evidence" value="ECO:0007669"/>
    <property type="project" value="InterPro"/>
</dbReference>